<dbReference type="Pfam" id="PF06271">
    <property type="entry name" value="RDD"/>
    <property type="match status" value="1"/>
</dbReference>
<comment type="subcellular location">
    <subcellularLocation>
        <location evidence="1">Cell membrane</location>
        <topology evidence="1">Multi-pass membrane protein</topology>
    </subcellularLocation>
</comment>
<feature type="domain" description="GYF" evidence="8">
    <location>
        <begin position="3"/>
        <end position="49"/>
    </location>
</feature>
<evidence type="ECO:0000259" key="8">
    <source>
        <dbReference type="Pfam" id="PF14237"/>
    </source>
</evidence>
<dbReference type="EMBL" id="QZKU01000037">
    <property type="protein sequence ID" value="RJP24324.1"/>
    <property type="molecule type" value="Genomic_DNA"/>
</dbReference>
<dbReference type="InterPro" id="IPR051791">
    <property type="entry name" value="Pra-immunoreactive"/>
</dbReference>
<feature type="domain" description="RDD" evidence="7">
    <location>
        <begin position="108"/>
        <end position="240"/>
    </location>
</feature>
<name>A0A3A4P8L6_ABYX5</name>
<keyword evidence="4 6" id="KW-1133">Transmembrane helix</keyword>
<dbReference type="AlphaFoldDB" id="A0A3A4P8L6"/>
<dbReference type="InterPro" id="IPR010432">
    <property type="entry name" value="RDD"/>
</dbReference>
<feature type="transmembrane region" description="Helical" evidence="6">
    <location>
        <begin position="122"/>
        <end position="141"/>
    </location>
</feature>
<organism evidence="9 10">
    <name type="scientific">Abyssobacteria bacterium (strain SURF_5)</name>
    <dbReference type="NCBI Taxonomy" id="2093360"/>
    <lineage>
        <taxon>Bacteria</taxon>
        <taxon>Pseudomonadati</taxon>
        <taxon>Candidatus Hydrogenedentota</taxon>
        <taxon>Candidatus Abyssobacteria</taxon>
    </lineage>
</organism>
<feature type="transmembrane region" description="Helical" evidence="6">
    <location>
        <begin position="209"/>
        <end position="228"/>
    </location>
</feature>
<dbReference type="GO" id="GO:0005886">
    <property type="term" value="C:plasma membrane"/>
    <property type="evidence" value="ECO:0007669"/>
    <property type="project" value="UniProtKB-SubCell"/>
</dbReference>
<dbReference type="Pfam" id="PF14237">
    <property type="entry name" value="GYF_2"/>
    <property type="match status" value="1"/>
</dbReference>
<comment type="caution">
    <text evidence="9">The sequence shown here is derived from an EMBL/GenBank/DDBJ whole genome shotgun (WGS) entry which is preliminary data.</text>
</comment>
<proteinExistence type="predicted"/>
<dbReference type="InterPro" id="IPR025640">
    <property type="entry name" value="GYF_2"/>
</dbReference>
<dbReference type="Proteomes" id="UP000265882">
    <property type="component" value="Unassembled WGS sequence"/>
</dbReference>
<keyword evidence="3 6" id="KW-0812">Transmembrane</keyword>
<evidence type="ECO:0000256" key="1">
    <source>
        <dbReference type="ARBA" id="ARBA00004651"/>
    </source>
</evidence>
<evidence type="ECO:0000259" key="7">
    <source>
        <dbReference type="Pfam" id="PF06271"/>
    </source>
</evidence>
<evidence type="ECO:0000256" key="3">
    <source>
        <dbReference type="ARBA" id="ARBA00022692"/>
    </source>
</evidence>
<dbReference type="PANTHER" id="PTHR36115">
    <property type="entry name" value="PROLINE-RICH ANTIGEN HOMOLOG-RELATED"/>
    <property type="match status" value="1"/>
</dbReference>
<keyword evidence="5 6" id="KW-0472">Membrane</keyword>
<reference evidence="9 10" key="1">
    <citation type="journal article" date="2017" name="ISME J.">
        <title>Energy and carbon metabolisms in a deep terrestrial subsurface fluid microbial community.</title>
        <authorList>
            <person name="Momper L."/>
            <person name="Jungbluth S.P."/>
            <person name="Lee M.D."/>
            <person name="Amend J.P."/>
        </authorList>
    </citation>
    <scope>NUCLEOTIDE SEQUENCE [LARGE SCALE GENOMIC DNA]</scope>
    <source>
        <strain evidence="9">SURF_5</strain>
    </source>
</reference>
<sequence length="247" mass="27378">MDWYYVENGQKAGPVSDEELQSMVTTGVITSKDLVWRRGMADWRPYGDVQNQTVALTEQRVFPCVECGKSFPADEMVAYSGSRVCAACKPIFFQRLQEGARLPATLRYAGFWIRFAAKFVDWFILGVVNAVIQLSFGFMVTPPQPGAMPSAGFFIGSVLMMIAQIGVAVFYATYFVGKFAATPGKMACGLKIVTPDGGKVSYWRACGRYFAEILSAMILLIGYIMAAFDSEKQALHDRICSTRVIRK</sequence>
<evidence type="ECO:0000256" key="2">
    <source>
        <dbReference type="ARBA" id="ARBA00022475"/>
    </source>
</evidence>
<gene>
    <name evidence="9" type="ORF">C4520_04265</name>
</gene>
<dbReference type="PANTHER" id="PTHR36115:SF6">
    <property type="entry name" value="PROLINE-RICH ANTIGEN HOMOLOG"/>
    <property type="match status" value="1"/>
</dbReference>
<evidence type="ECO:0000256" key="5">
    <source>
        <dbReference type="ARBA" id="ARBA00023136"/>
    </source>
</evidence>
<keyword evidence="2" id="KW-1003">Cell membrane</keyword>
<protein>
    <submittedName>
        <fullName evidence="9">RDD family protein</fullName>
    </submittedName>
</protein>
<accession>A0A3A4P8L6</accession>
<evidence type="ECO:0000313" key="10">
    <source>
        <dbReference type="Proteomes" id="UP000265882"/>
    </source>
</evidence>
<evidence type="ECO:0000313" key="9">
    <source>
        <dbReference type="EMBL" id="RJP24324.1"/>
    </source>
</evidence>
<feature type="transmembrane region" description="Helical" evidence="6">
    <location>
        <begin position="153"/>
        <end position="176"/>
    </location>
</feature>
<evidence type="ECO:0000256" key="4">
    <source>
        <dbReference type="ARBA" id="ARBA00022989"/>
    </source>
</evidence>
<evidence type="ECO:0000256" key="6">
    <source>
        <dbReference type="SAM" id="Phobius"/>
    </source>
</evidence>